<organism evidence="1 2">
    <name type="scientific">Macleaya cordata</name>
    <name type="common">Five-seeded plume-poppy</name>
    <name type="synonym">Bocconia cordata</name>
    <dbReference type="NCBI Taxonomy" id="56857"/>
    <lineage>
        <taxon>Eukaryota</taxon>
        <taxon>Viridiplantae</taxon>
        <taxon>Streptophyta</taxon>
        <taxon>Embryophyta</taxon>
        <taxon>Tracheophyta</taxon>
        <taxon>Spermatophyta</taxon>
        <taxon>Magnoliopsida</taxon>
        <taxon>Ranunculales</taxon>
        <taxon>Papaveraceae</taxon>
        <taxon>Papaveroideae</taxon>
        <taxon>Macleaya</taxon>
    </lineage>
</organism>
<reference evidence="1 2" key="1">
    <citation type="journal article" date="2017" name="Mol. Plant">
        <title>The Genome of Medicinal Plant Macleaya cordata Provides New Insights into Benzylisoquinoline Alkaloids Metabolism.</title>
        <authorList>
            <person name="Liu X."/>
            <person name="Liu Y."/>
            <person name="Huang P."/>
            <person name="Ma Y."/>
            <person name="Qing Z."/>
            <person name="Tang Q."/>
            <person name="Cao H."/>
            <person name="Cheng P."/>
            <person name="Zheng Y."/>
            <person name="Yuan Z."/>
            <person name="Zhou Y."/>
            <person name="Liu J."/>
            <person name="Tang Z."/>
            <person name="Zhuo Y."/>
            <person name="Zhang Y."/>
            <person name="Yu L."/>
            <person name="Huang J."/>
            <person name="Yang P."/>
            <person name="Peng Q."/>
            <person name="Zhang J."/>
            <person name="Jiang W."/>
            <person name="Zhang Z."/>
            <person name="Lin K."/>
            <person name="Ro D.K."/>
            <person name="Chen X."/>
            <person name="Xiong X."/>
            <person name="Shang Y."/>
            <person name="Huang S."/>
            <person name="Zeng J."/>
        </authorList>
    </citation>
    <scope>NUCLEOTIDE SEQUENCE [LARGE SCALE GENOMIC DNA]</scope>
    <source>
        <strain evidence="2">cv. BLH2017</strain>
        <tissue evidence="1">Root</tissue>
    </source>
</reference>
<dbReference type="InParanoid" id="A0A200QZX9"/>
<name>A0A200QZX9_MACCD</name>
<evidence type="ECO:0000313" key="1">
    <source>
        <dbReference type="EMBL" id="OVA15960.1"/>
    </source>
</evidence>
<evidence type="ECO:0000313" key="2">
    <source>
        <dbReference type="Proteomes" id="UP000195402"/>
    </source>
</evidence>
<dbReference type="EMBL" id="MVGT01000727">
    <property type="protein sequence ID" value="OVA15960.1"/>
    <property type="molecule type" value="Genomic_DNA"/>
</dbReference>
<accession>A0A200QZX9</accession>
<proteinExistence type="predicted"/>
<dbReference type="AlphaFoldDB" id="A0A200QZX9"/>
<gene>
    <name evidence="1" type="ORF">BVC80_1823g14</name>
</gene>
<sequence>MRRETGNRMLVGNIRERRARELNGVAGSNRGRSRWRSFNNAGIIAEREEEEEGIGGMGVLFDALARYGWGVLMDRVQGLTYTRAQMYQPNKFNIGHQAQIVNGYLSDGYSTTAAKWVKELKIRVSFETNARRYLLEMMINESADSLGLGVFGRRIRMEDKLRWF</sequence>
<dbReference type="Proteomes" id="UP000195402">
    <property type="component" value="Unassembled WGS sequence"/>
</dbReference>
<comment type="caution">
    <text evidence="1">The sequence shown here is derived from an EMBL/GenBank/DDBJ whole genome shotgun (WGS) entry which is preliminary data.</text>
</comment>
<protein>
    <submittedName>
        <fullName evidence="1">Uncharacterized protein</fullName>
    </submittedName>
</protein>
<keyword evidence="2" id="KW-1185">Reference proteome</keyword>